<dbReference type="PANTHER" id="PTHR33495:SF2">
    <property type="entry name" value="ANTI-SIGMA FACTOR ANTAGONIST TM_1081-RELATED"/>
    <property type="match status" value="1"/>
</dbReference>
<dbReference type="GO" id="GO:0043856">
    <property type="term" value="F:anti-sigma factor antagonist activity"/>
    <property type="evidence" value="ECO:0007669"/>
    <property type="project" value="InterPro"/>
</dbReference>
<reference evidence="4" key="1">
    <citation type="submission" date="2019-11" db="EMBL/GenBank/DDBJ databases">
        <title>Genomic insights into an expanded diversity of filamentous marine cyanobacteria reveals the extraordinary biosynthetic potential of Moorea and Okeania.</title>
        <authorList>
            <person name="Ferreira Leao T."/>
            <person name="Wang M."/>
            <person name="Moss N."/>
            <person name="Da Silva R."/>
            <person name="Sanders J."/>
            <person name="Nurk S."/>
            <person name="Gurevich A."/>
            <person name="Humphrey G."/>
            <person name="Reher R."/>
            <person name="Zhu Q."/>
            <person name="Belda-Ferre P."/>
            <person name="Glukhov E."/>
            <person name="Rex R."/>
            <person name="Dorrestein P.C."/>
            <person name="Knight R."/>
            <person name="Pevzner P."/>
            <person name="Gerwick W.H."/>
            <person name="Gerwick L."/>
        </authorList>
    </citation>
    <scope>NUCLEOTIDE SEQUENCE</scope>
    <source>
        <strain evidence="4">SIO1C4</strain>
    </source>
</reference>
<dbReference type="SUPFAM" id="SSF52091">
    <property type="entry name" value="SpoIIaa-like"/>
    <property type="match status" value="1"/>
</dbReference>
<evidence type="ECO:0000259" key="3">
    <source>
        <dbReference type="PROSITE" id="PS50801"/>
    </source>
</evidence>
<dbReference type="Pfam" id="PF01740">
    <property type="entry name" value="STAS"/>
    <property type="match status" value="1"/>
</dbReference>
<dbReference type="EMBL" id="JAAHFQ010000940">
    <property type="protein sequence ID" value="NER31796.1"/>
    <property type="molecule type" value="Genomic_DNA"/>
</dbReference>
<gene>
    <name evidence="4" type="ORF">F6J89_30350</name>
</gene>
<evidence type="ECO:0000256" key="2">
    <source>
        <dbReference type="RuleBase" id="RU003749"/>
    </source>
</evidence>
<organism evidence="4">
    <name type="scientific">Symploca sp. SIO1C4</name>
    <dbReference type="NCBI Taxonomy" id="2607765"/>
    <lineage>
        <taxon>Bacteria</taxon>
        <taxon>Bacillati</taxon>
        <taxon>Cyanobacteriota</taxon>
        <taxon>Cyanophyceae</taxon>
        <taxon>Coleofasciculales</taxon>
        <taxon>Coleofasciculaceae</taxon>
        <taxon>Symploca</taxon>
    </lineage>
</organism>
<proteinExistence type="inferred from homology"/>
<dbReference type="AlphaFoldDB" id="A0A6B3NE89"/>
<evidence type="ECO:0000256" key="1">
    <source>
        <dbReference type="ARBA" id="ARBA00009013"/>
    </source>
</evidence>
<accession>A0A6B3NE89</accession>
<evidence type="ECO:0000313" key="4">
    <source>
        <dbReference type="EMBL" id="NER31796.1"/>
    </source>
</evidence>
<dbReference type="Gene3D" id="3.30.750.24">
    <property type="entry name" value="STAS domain"/>
    <property type="match status" value="1"/>
</dbReference>
<dbReference type="PROSITE" id="PS50801">
    <property type="entry name" value="STAS"/>
    <property type="match status" value="1"/>
</dbReference>
<dbReference type="NCBIfam" id="TIGR00377">
    <property type="entry name" value="ant_ant_sig"/>
    <property type="match status" value="1"/>
</dbReference>
<sequence>MSNAIVDSQLTIVAPSGNINAANAAMLQHQLQEAMASAQTSALLVDMQQLEFLDSAGLMALVSALSLSKTLKRRFGICSVAPQIRIIFELTKLDGAFEIFESREAFAADIEGC</sequence>
<feature type="domain" description="STAS" evidence="3">
    <location>
        <begin position="1"/>
        <end position="110"/>
    </location>
</feature>
<comment type="similarity">
    <text evidence="1 2">Belongs to the anti-sigma-factor antagonist family.</text>
</comment>
<name>A0A6B3NE89_9CYAN</name>
<dbReference type="InterPro" id="IPR002645">
    <property type="entry name" value="STAS_dom"/>
</dbReference>
<dbReference type="CDD" id="cd07043">
    <property type="entry name" value="STAS_anti-anti-sigma_factors"/>
    <property type="match status" value="1"/>
</dbReference>
<protein>
    <recommendedName>
        <fullName evidence="2">Anti-sigma factor antagonist</fullName>
    </recommendedName>
</protein>
<dbReference type="InterPro" id="IPR036513">
    <property type="entry name" value="STAS_dom_sf"/>
</dbReference>
<dbReference type="InterPro" id="IPR003658">
    <property type="entry name" value="Anti-sigma_ant"/>
</dbReference>
<dbReference type="PANTHER" id="PTHR33495">
    <property type="entry name" value="ANTI-SIGMA FACTOR ANTAGONIST TM_1081-RELATED-RELATED"/>
    <property type="match status" value="1"/>
</dbReference>
<comment type="caution">
    <text evidence="4">The sequence shown here is derived from an EMBL/GenBank/DDBJ whole genome shotgun (WGS) entry which is preliminary data.</text>
</comment>